<dbReference type="SMART" id="SM00320">
    <property type="entry name" value="WD40"/>
    <property type="match status" value="4"/>
</dbReference>
<reference evidence="11" key="1">
    <citation type="submission" date="2021-03" db="EMBL/GenBank/DDBJ databases">
        <title>Comparative genomics and phylogenomic investigation of the class Geoglossomycetes provide insights into ecological specialization and systematics.</title>
        <authorList>
            <person name="Melie T."/>
            <person name="Pirro S."/>
            <person name="Miller A.N."/>
            <person name="Quandt A."/>
        </authorList>
    </citation>
    <scope>NUCLEOTIDE SEQUENCE</scope>
    <source>
        <strain evidence="11">CAQ_001_2017</strain>
    </source>
</reference>
<comment type="subcellular location">
    <subcellularLocation>
        <location evidence="2">Nucleus</location>
        <location evidence="2">Nucleolus</location>
    </subcellularLocation>
</comment>
<evidence type="ECO:0000256" key="2">
    <source>
        <dbReference type="ARBA" id="ARBA00004604"/>
    </source>
</evidence>
<feature type="repeat" description="WD" evidence="8">
    <location>
        <begin position="266"/>
        <end position="307"/>
    </location>
</feature>
<dbReference type="PROSITE" id="PS50082">
    <property type="entry name" value="WD_REPEATS_2"/>
    <property type="match status" value="1"/>
</dbReference>
<organism evidence="11 12">
    <name type="scientific">Trichoglossum hirsutum</name>
    <dbReference type="NCBI Taxonomy" id="265104"/>
    <lineage>
        <taxon>Eukaryota</taxon>
        <taxon>Fungi</taxon>
        <taxon>Dikarya</taxon>
        <taxon>Ascomycota</taxon>
        <taxon>Pezizomycotina</taxon>
        <taxon>Geoglossomycetes</taxon>
        <taxon>Geoglossales</taxon>
        <taxon>Geoglossaceae</taxon>
        <taxon>Trichoglossum</taxon>
    </lineage>
</organism>
<evidence type="ECO:0000256" key="5">
    <source>
        <dbReference type="ARBA" id="ARBA00022737"/>
    </source>
</evidence>
<dbReference type="InterPro" id="IPR019775">
    <property type="entry name" value="WD40_repeat_CS"/>
</dbReference>
<dbReference type="Gene3D" id="2.130.10.10">
    <property type="entry name" value="YVTN repeat-like/Quinoprotein amine dehydrogenase"/>
    <property type="match status" value="1"/>
</dbReference>
<dbReference type="GO" id="GO:0032040">
    <property type="term" value="C:small-subunit processome"/>
    <property type="evidence" value="ECO:0007669"/>
    <property type="project" value="TreeGrafter"/>
</dbReference>
<evidence type="ECO:0000256" key="6">
    <source>
        <dbReference type="ARBA" id="ARBA00023242"/>
    </source>
</evidence>
<dbReference type="PANTHER" id="PTHR14085:SF3">
    <property type="entry name" value="WD REPEAT-CONTAINING PROTEIN 46"/>
    <property type="match status" value="1"/>
</dbReference>
<evidence type="ECO:0000256" key="7">
    <source>
        <dbReference type="ARBA" id="ARBA00076453"/>
    </source>
</evidence>
<feature type="coiled-coil region" evidence="9">
    <location>
        <begin position="35"/>
        <end position="62"/>
    </location>
</feature>
<dbReference type="GO" id="GO:0030686">
    <property type="term" value="C:90S preribosome"/>
    <property type="evidence" value="ECO:0007669"/>
    <property type="project" value="TreeGrafter"/>
</dbReference>
<dbReference type="SUPFAM" id="SSF50978">
    <property type="entry name" value="WD40 repeat-like"/>
    <property type="match status" value="1"/>
</dbReference>
<protein>
    <recommendedName>
        <fullName evidence="7">U three protein 7</fullName>
    </recommendedName>
</protein>
<keyword evidence="4 8" id="KW-0853">WD repeat</keyword>
<evidence type="ECO:0000256" key="1">
    <source>
        <dbReference type="ARBA" id="ARBA00004099"/>
    </source>
</evidence>
<evidence type="ECO:0000256" key="8">
    <source>
        <dbReference type="PROSITE-ProRule" id="PRU00221"/>
    </source>
</evidence>
<comment type="caution">
    <text evidence="11">The sequence shown here is derived from an EMBL/GenBank/DDBJ whole genome shotgun (WGS) entry which is preliminary data.</text>
</comment>
<keyword evidence="12" id="KW-1185">Reference proteome</keyword>
<dbReference type="InterPro" id="IPR012952">
    <property type="entry name" value="BING4_C_dom"/>
</dbReference>
<keyword evidence="6" id="KW-0539">Nucleus</keyword>
<feature type="domain" description="BING4 C-terminal" evidence="10">
    <location>
        <begin position="353"/>
        <end position="432"/>
    </location>
</feature>
<evidence type="ECO:0000259" key="10">
    <source>
        <dbReference type="SMART" id="SM01033"/>
    </source>
</evidence>
<evidence type="ECO:0000313" key="12">
    <source>
        <dbReference type="Proteomes" id="UP000750711"/>
    </source>
</evidence>
<dbReference type="InterPro" id="IPR001680">
    <property type="entry name" value="WD40_rpt"/>
</dbReference>
<comment type="function">
    <text evidence="1">Involved in nucleolar processing of pre-18S ribosomal RNA.</text>
</comment>
<keyword evidence="5" id="KW-0677">Repeat</keyword>
<proteinExistence type="predicted"/>
<name>A0A9P8RRA6_9PEZI</name>
<evidence type="ECO:0000256" key="9">
    <source>
        <dbReference type="SAM" id="Coils"/>
    </source>
</evidence>
<dbReference type="GO" id="GO:0000462">
    <property type="term" value="P:maturation of SSU-rRNA from tricistronic rRNA transcript (SSU-rRNA, 5.8S rRNA, LSU-rRNA)"/>
    <property type="evidence" value="ECO:0007669"/>
    <property type="project" value="TreeGrafter"/>
</dbReference>
<dbReference type="SMART" id="SM01033">
    <property type="entry name" value="BING4CT"/>
    <property type="match status" value="1"/>
</dbReference>
<dbReference type="EMBL" id="JAGHQM010000356">
    <property type="protein sequence ID" value="KAH0562409.1"/>
    <property type="molecule type" value="Genomic_DNA"/>
</dbReference>
<keyword evidence="9" id="KW-0175">Coiled coil</keyword>
<dbReference type="Pfam" id="PF00400">
    <property type="entry name" value="WD40"/>
    <property type="match status" value="1"/>
</dbReference>
<dbReference type="Pfam" id="PF08149">
    <property type="entry name" value="BING4CT"/>
    <property type="match status" value="1"/>
</dbReference>
<dbReference type="InterPro" id="IPR040315">
    <property type="entry name" value="WDR46/Utp7"/>
</dbReference>
<dbReference type="PANTHER" id="PTHR14085">
    <property type="entry name" value="WD-REPEAT PROTEIN BING4"/>
    <property type="match status" value="1"/>
</dbReference>
<dbReference type="Proteomes" id="UP000750711">
    <property type="component" value="Unassembled WGS sequence"/>
</dbReference>
<sequence>MASVGVDTPASKVRTAEAQRIYGRGRKIPIGSIKDKKLRGNLKSLEKKYKDAALKARDAEILLENESGCLEPETELEKTYKVRQDDIKDDVVIESAKKRFELKLEGLGPYTADYTRNGRGLLLAGRKGHIATMDWRDGKLYSELQLRETARCAKWLHNDQFFAVAQKKHVYIYDRAGVELHCLQKHIEVTHMEFLPYHFLLCTIGNAGYLKYTDTSTGQTVIEMPTKLGSPTSLAQNPFNAILHVGHQNGTVTLWSPNSTTPLVKTLAHHGPVRSIAVDREGRYMVSAGQDLRMAVWDIRMFKEVNNYFLRQPGSSVAISDRNLTAASWGTQVSVWKGLFDKSRTDQEKIQSPYMAWGGEGKRIEHVRWCPFEDILGISHDKGFSSIIIPGAGEPNFDALEVNPYENTKQRQEAEVKSLLNKLQPEMISLDPDFIGKLDRTSAAKRAIEADLDKKPEDPVLALKNKGRGKNSSLRKYLRKKGSKNIIDERRLKIEALRKEQTKVREKLKEKERDLGPALARFARRGG</sequence>
<dbReference type="PROSITE" id="PS50294">
    <property type="entry name" value="WD_REPEATS_REGION"/>
    <property type="match status" value="1"/>
</dbReference>
<dbReference type="PROSITE" id="PS00678">
    <property type="entry name" value="WD_REPEATS_1"/>
    <property type="match status" value="1"/>
</dbReference>
<evidence type="ECO:0000256" key="3">
    <source>
        <dbReference type="ARBA" id="ARBA00022552"/>
    </source>
</evidence>
<accession>A0A9P8RRA6</accession>
<keyword evidence="3" id="KW-0698">rRNA processing</keyword>
<dbReference type="FunFam" id="2.130.10.10:FF:000378">
    <property type="entry name" value="U3 small nucleolar RNA-associated protein 7"/>
    <property type="match status" value="1"/>
</dbReference>
<dbReference type="InterPro" id="IPR015943">
    <property type="entry name" value="WD40/YVTN_repeat-like_dom_sf"/>
</dbReference>
<evidence type="ECO:0000256" key="4">
    <source>
        <dbReference type="ARBA" id="ARBA00022574"/>
    </source>
</evidence>
<gene>
    <name evidence="11" type="ORF">GP486_002902</name>
</gene>
<dbReference type="AlphaFoldDB" id="A0A9P8RRA6"/>
<evidence type="ECO:0000313" key="11">
    <source>
        <dbReference type="EMBL" id="KAH0562409.1"/>
    </source>
</evidence>
<dbReference type="InterPro" id="IPR036322">
    <property type="entry name" value="WD40_repeat_dom_sf"/>
</dbReference>